<evidence type="ECO:0000313" key="3">
    <source>
        <dbReference type="EMBL" id="MEV5508004.1"/>
    </source>
</evidence>
<keyword evidence="4" id="KW-1185">Reference proteome</keyword>
<name>A0ABV3K0E0_STRON</name>
<dbReference type="Pfam" id="PF01381">
    <property type="entry name" value="HTH_3"/>
    <property type="match status" value="1"/>
</dbReference>
<dbReference type="CDD" id="cd00093">
    <property type="entry name" value="HTH_XRE"/>
    <property type="match status" value="1"/>
</dbReference>
<proteinExistence type="predicted"/>
<organism evidence="3 4">
    <name type="scientific">Streptomyces orinoci</name>
    <name type="common">Streptoverticillium orinoci</name>
    <dbReference type="NCBI Taxonomy" id="67339"/>
    <lineage>
        <taxon>Bacteria</taxon>
        <taxon>Bacillati</taxon>
        <taxon>Actinomycetota</taxon>
        <taxon>Actinomycetes</taxon>
        <taxon>Kitasatosporales</taxon>
        <taxon>Streptomycetaceae</taxon>
        <taxon>Streptomyces</taxon>
    </lineage>
</organism>
<feature type="region of interest" description="Disordered" evidence="1">
    <location>
        <begin position="19"/>
        <end position="38"/>
    </location>
</feature>
<dbReference type="RefSeq" id="WP_241561147.1">
    <property type="nucleotide sequence ID" value="NZ_JBFAUK010000011.1"/>
</dbReference>
<gene>
    <name evidence="3" type="ORF">AB0L16_16220</name>
</gene>
<accession>A0ABV3K0E0</accession>
<dbReference type="InterPro" id="IPR001387">
    <property type="entry name" value="Cro/C1-type_HTH"/>
</dbReference>
<evidence type="ECO:0000259" key="2">
    <source>
        <dbReference type="Pfam" id="PF01381"/>
    </source>
</evidence>
<protein>
    <submittedName>
        <fullName evidence="3">Helix-turn-helix transcriptional regulator</fullName>
    </submittedName>
</protein>
<dbReference type="SUPFAM" id="SSF47413">
    <property type="entry name" value="lambda repressor-like DNA-binding domains"/>
    <property type="match status" value="1"/>
</dbReference>
<feature type="domain" description="HTH cro/C1-type" evidence="2">
    <location>
        <begin position="1"/>
        <end position="30"/>
    </location>
</feature>
<dbReference type="InterPro" id="IPR010982">
    <property type="entry name" value="Lambda_DNA-bd_dom_sf"/>
</dbReference>
<evidence type="ECO:0000313" key="4">
    <source>
        <dbReference type="Proteomes" id="UP001552594"/>
    </source>
</evidence>
<dbReference type="EMBL" id="JBFAUK010000011">
    <property type="protein sequence ID" value="MEV5508004.1"/>
    <property type="molecule type" value="Genomic_DNA"/>
</dbReference>
<evidence type="ECO:0000256" key="1">
    <source>
        <dbReference type="SAM" id="MobiDB-lite"/>
    </source>
</evidence>
<dbReference type="Proteomes" id="UP001552594">
    <property type="component" value="Unassembled WGS sequence"/>
</dbReference>
<sequence length="38" mass="4135">MSKRALALAMGFAPSYVSQVESGRHKPSEEFSGSPTRH</sequence>
<comment type="caution">
    <text evidence="3">The sequence shown here is derived from an EMBL/GenBank/DDBJ whole genome shotgun (WGS) entry which is preliminary data.</text>
</comment>
<reference evidence="3 4" key="1">
    <citation type="submission" date="2024-06" db="EMBL/GenBank/DDBJ databases">
        <title>The Natural Products Discovery Center: Release of the First 8490 Sequenced Strains for Exploring Actinobacteria Biosynthetic Diversity.</title>
        <authorList>
            <person name="Kalkreuter E."/>
            <person name="Kautsar S.A."/>
            <person name="Yang D."/>
            <person name="Bader C.D."/>
            <person name="Teijaro C.N."/>
            <person name="Fluegel L."/>
            <person name="Davis C.M."/>
            <person name="Simpson J.R."/>
            <person name="Lauterbach L."/>
            <person name="Steele A.D."/>
            <person name="Gui C."/>
            <person name="Meng S."/>
            <person name="Li G."/>
            <person name="Viehrig K."/>
            <person name="Ye F."/>
            <person name="Su P."/>
            <person name="Kiefer A.F."/>
            <person name="Nichols A."/>
            <person name="Cepeda A.J."/>
            <person name="Yan W."/>
            <person name="Fan B."/>
            <person name="Jiang Y."/>
            <person name="Adhikari A."/>
            <person name="Zheng C.-J."/>
            <person name="Schuster L."/>
            <person name="Cowan T.M."/>
            <person name="Smanski M.J."/>
            <person name="Chevrette M.G."/>
            <person name="De Carvalho L.P.S."/>
            <person name="Shen B."/>
        </authorList>
    </citation>
    <scope>NUCLEOTIDE SEQUENCE [LARGE SCALE GENOMIC DNA]</scope>
    <source>
        <strain evidence="3 4">NPDC052347</strain>
    </source>
</reference>